<dbReference type="Proteomes" id="UP000427769">
    <property type="component" value="Chromosome"/>
</dbReference>
<keyword evidence="3" id="KW-1185">Reference proteome</keyword>
<dbReference type="InterPro" id="IPR012334">
    <property type="entry name" value="Pectin_lyas_fold"/>
</dbReference>
<dbReference type="RefSeq" id="WP_155303424.1">
    <property type="nucleotide sequence ID" value="NZ_AP021875.1"/>
</dbReference>
<feature type="signal peptide" evidence="1">
    <location>
        <begin position="1"/>
        <end position="21"/>
    </location>
</feature>
<feature type="chain" id="PRO_5024296007" description="Right handed beta helix domain-containing protein" evidence="1">
    <location>
        <begin position="22"/>
        <end position="668"/>
    </location>
</feature>
<proteinExistence type="predicted"/>
<reference evidence="2 3" key="1">
    <citation type="submission" date="2019-11" db="EMBL/GenBank/DDBJ databases">
        <title>Comparative genomics of hydrocarbon-degrading Desulfosarcina strains.</title>
        <authorList>
            <person name="Watanabe M."/>
            <person name="Kojima H."/>
            <person name="Fukui M."/>
        </authorList>
    </citation>
    <scope>NUCLEOTIDE SEQUENCE [LARGE SCALE GENOMIC DNA]</scope>
    <source>
        <strain evidence="2 3">PP31</strain>
    </source>
</reference>
<dbReference type="SUPFAM" id="SSF51126">
    <property type="entry name" value="Pectin lyase-like"/>
    <property type="match status" value="1"/>
</dbReference>
<dbReference type="InterPro" id="IPR011050">
    <property type="entry name" value="Pectin_lyase_fold/virulence"/>
</dbReference>
<dbReference type="OrthoDB" id="3333873at2"/>
<evidence type="ECO:0000313" key="3">
    <source>
        <dbReference type="Proteomes" id="UP000427769"/>
    </source>
</evidence>
<dbReference type="Gene3D" id="2.160.20.10">
    <property type="entry name" value="Single-stranded right-handed beta-helix, Pectin lyase-like"/>
    <property type="match status" value="1"/>
</dbReference>
<evidence type="ECO:0008006" key="4">
    <source>
        <dbReference type="Google" id="ProtNLM"/>
    </source>
</evidence>
<dbReference type="EMBL" id="AP021875">
    <property type="protein sequence ID" value="BBO74386.1"/>
    <property type="molecule type" value="Genomic_DNA"/>
</dbReference>
<accession>A0A5K7YYC5</accession>
<keyword evidence="1" id="KW-0732">Signal</keyword>
<evidence type="ECO:0000256" key="1">
    <source>
        <dbReference type="SAM" id="SignalP"/>
    </source>
</evidence>
<dbReference type="AlphaFoldDB" id="A0A5K7YYC5"/>
<gene>
    <name evidence="2" type="ORF">DSCW_18030</name>
</gene>
<evidence type="ECO:0000313" key="2">
    <source>
        <dbReference type="EMBL" id="BBO74386.1"/>
    </source>
</evidence>
<name>A0A5K7YYC5_9BACT</name>
<dbReference type="InterPro" id="IPR006626">
    <property type="entry name" value="PbH1"/>
</dbReference>
<organism evidence="2 3">
    <name type="scientific">Desulfosarcina widdelii</name>
    <dbReference type="NCBI Taxonomy" id="947919"/>
    <lineage>
        <taxon>Bacteria</taxon>
        <taxon>Pseudomonadati</taxon>
        <taxon>Thermodesulfobacteriota</taxon>
        <taxon>Desulfobacteria</taxon>
        <taxon>Desulfobacterales</taxon>
        <taxon>Desulfosarcinaceae</taxon>
        <taxon>Desulfosarcina</taxon>
    </lineage>
</organism>
<dbReference type="SMART" id="SM00710">
    <property type="entry name" value="PbH1"/>
    <property type="match status" value="5"/>
</dbReference>
<dbReference type="KEGG" id="dwd:DSCW_18030"/>
<protein>
    <recommendedName>
        <fullName evidence="4">Right handed beta helix domain-containing protein</fullName>
    </recommendedName>
</protein>
<sequence length="668" mass="72608">MIKRYLIYLLVYLVTVQPVFAANFWAAQSSAGDGSGDDYANRASKSTVEAGTGNFADLAGDTVIFTGAFTEMFSVPNSGTSGNPVTYDGNASAYDASAPDGYWSLDSDDDLSHYRGCIYVTGEDFLIFKNIDFDGQTTAWTSTTDPVGGSSPNGGDAKVFRSGIYIYGTTANEATNIDIDNCTFYRTVSGVLYDGNVDTSTITNSTFYSLMGRGISVLKSNSGSQDDFVDNLTIGGSRYNGNNLYDIGKLAPNNTYTVLPHMGLDNVDDLIISFNYLHAESTDYNQVGMYLNDVRNALVEYNIVRDIWYQQNHRIGIDIKGDAALTAEGPIIVRFNNVLNIHADDKDWGTAGGISIGYDPANFFVYGNRVKNCGMGINVSQAFDGTFELNGLDVINGYVFSNILDTIQFSGINYAAVKNGSHDDFVNMWAFNNTIYRPATEDASLGWTYAGGFPSTSYSYSGIKWACNADQFEQGPKIRNNLIIEARMNRTDYRFMSQRDNLDDAGTGIIQGNNHAYDPDTTGIFVRLYDNTTDAGSDLSFTNNGLQGQVADTNTVGNPYLSNMAAGDFRLTSSSTVLIDQGADLGSGNIATLTIQGQSYPIPWDFAFGPDTVFHDTDPDQIIIDARSMDTEGWPIGAYVYDEEAASGPTVNWTETPTVNGIENAEVN</sequence>